<evidence type="ECO:0000256" key="8">
    <source>
        <dbReference type="ARBA" id="ARBA00023096"/>
    </source>
</evidence>
<dbReference type="PANTHER" id="PTHR43247:SF1">
    <property type="entry name" value="PHOSPHOSERINE AMINOTRANSFERASE"/>
    <property type="match status" value="1"/>
</dbReference>
<dbReference type="PIRSF" id="PIRSF000525">
    <property type="entry name" value="SerC"/>
    <property type="match status" value="1"/>
</dbReference>
<comment type="subcellular location">
    <subcellularLocation>
        <location evidence="12">Cytoplasm</location>
    </subcellularLocation>
</comment>
<organism evidence="14 15">
    <name type="scientific">Buchnera aphidicola subsp. Melaphis rhois</name>
    <dbReference type="NCBI Taxonomy" id="118103"/>
    <lineage>
        <taxon>Bacteria</taxon>
        <taxon>Pseudomonadati</taxon>
        <taxon>Pseudomonadota</taxon>
        <taxon>Gammaproteobacteria</taxon>
        <taxon>Enterobacterales</taxon>
        <taxon>Erwiniaceae</taxon>
        <taxon>Buchnera</taxon>
    </lineage>
</organism>
<feature type="binding site" evidence="12">
    <location>
        <position position="44"/>
    </location>
    <ligand>
        <name>L-glutamate</name>
        <dbReference type="ChEBI" id="CHEBI:29985"/>
    </ligand>
</feature>
<proteinExistence type="inferred from homology"/>
<evidence type="ECO:0000256" key="11">
    <source>
        <dbReference type="ARBA" id="ARBA00049007"/>
    </source>
</evidence>
<keyword evidence="9 12" id="KW-0718">Serine biosynthesis</keyword>
<dbReference type="PANTHER" id="PTHR43247">
    <property type="entry name" value="PHOSPHOSERINE AMINOTRANSFERASE"/>
    <property type="match status" value="1"/>
</dbReference>
<dbReference type="InterPro" id="IPR000192">
    <property type="entry name" value="Aminotrans_V_dom"/>
</dbReference>
<feature type="binding site" evidence="12">
    <location>
        <position position="176"/>
    </location>
    <ligand>
        <name>pyridoxal 5'-phosphate</name>
        <dbReference type="ChEBI" id="CHEBI:597326"/>
    </ligand>
</feature>
<dbReference type="Pfam" id="PF00266">
    <property type="entry name" value="Aminotran_5"/>
    <property type="match status" value="1"/>
</dbReference>
<feature type="binding site" evidence="12">
    <location>
        <begin position="78"/>
        <end position="79"/>
    </location>
    <ligand>
        <name>pyridoxal 5'-phosphate</name>
        <dbReference type="ChEBI" id="CHEBI:597326"/>
    </ligand>
</feature>
<evidence type="ECO:0000259" key="13">
    <source>
        <dbReference type="Pfam" id="PF00266"/>
    </source>
</evidence>
<feature type="binding site" evidence="12">
    <location>
        <position position="155"/>
    </location>
    <ligand>
        <name>pyridoxal 5'-phosphate</name>
        <dbReference type="ChEBI" id="CHEBI:597326"/>
    </ligand>
</feature>
<comment type="pathway">
    <text evidence="1 12">Cofactor biosynthesis; pyridoxine 5'-phosphate biosynthesis; pyridoxine 5'-phosphate from D-erythrose 4-phosphate: step 3/5.</text>
</comment>
<dbReference type="InterPro" id="IPR015422">
    <property type="entry name" value="PyrdxlP-dep_Trfase_small"/>
</dbReference>
<keyword evidence="8 12" id="KW-0664">Pyridoxine biosynthesis</keyword>
<evidence type="ECO:0000256" key="6">
    <source>
        <dbReference type="ARBA" id="ARBA00022679"/>
    </source>
</evidence>
<feature type="binding site" evidence="12">
    <location>
        <begin position="241"/>
        <end position="242"/>
    </location>
    <ligand>
        <name>pyridoxal 5'-phosphate</name>
        <dbReference type="ChEBI" id="CHEBI:597326"/>
    </ligand>
</feature>
<keyword evidence="7 12" id="KW-0663">Pyridoxal phosphate</keyword>
<dbReference type="SUPFAM" id="SSF53383">
    <property type="entry name" value="PLP-dependent transferases"/>
    <property type="match status" value="1"/>
</dbReference>
<feature type="binding site" evidence="12">
    <location>
        <position position="199"/>
    </location>
    <ligand>
        <name>pyridoxal 5'-phosphate</name>
        <dbReference type="ChEBI" id="CHEBI:597326"/>
    </ligand>
</feature>
<dbReference type="OrthoDB" id="9809412at2"/>
<keyword evidence="5 12" id="KW-0028">Amino-acid biosynthesis</keyword>
<feature type="domain" description="Aminotransferase class V" evidence="13">
    <location>
        <begin position="6"/>
        <end position="349"/>
    </location>
</feature>
<comment type="catalytic activity">
    <reaction evidence="11 12">
        <text>O-phospho-L-serine + 2-oxoglutarate = 3-phosphooxypyruvate + L-glutamate</text>
        <dbReference type="Rhea" id="RHEA:14329"/>
        <dbReference type="ChEBI" id="CHEBI:16810"/>
        <dbReference type="ChEBI" id="CHEBI:18110"/>
        <dbReference type="ChEBI" id="CHEBI:29985"/>
        <dbReference type="ChEBI" id="CHEBI:57524"/>
        <dbReference type="EC" id="2.6.1.52"/>
    </reaction>
</comment>
<evidence type="ECO:0000256" key="2">
    <source>
        <dbReference type="ARBA" id="ARBA00005099"/>
    </source>
</evidence>
<gene>
    <name evidence="12 14" type="primary">serC</name>
    <name evidence="14" type="ORF">D9V73_01480</name>
</gene>
<comment type="pathway">
    <text evidence="2 12">Amino-acid biosynthesis; L-serine biosynthesis; L-serine from 3-phospho-D-glycerate: step 2/3.</text>
</comment>
<dbReference type="EC" id="2.6.1.52" evidence="12"/>
<dbReference type="Gene3D" id="3.40.640.10">
    <property type="entry name" value="Type I PLP-dependent aspartate aminotransferase-like (Major domain)"/>
    <property type="match status" value="1"/>
</dbReference>
<accession>A0A4D6YBC9</accession>
<evidence type="ECO:0000313" key="15">
    <source>
        <dbReference type="Proteomes" id="UP000298566"/>
    </source>
</evidence>
<dbReference type="GO" id="GO:0004648">
    <property type="term" value="F:O-phospho-L-serine:2-oxoglutarate aminotransferase activity"/>
    <property type="evidence" value="ECO:0007669"/>
    <property type="project" value="UniProtKB-UniRule"/>
</dbReference>
<dbReference type="UniPathway" id="UPA00244">
    <property type="reaction ID" value="UER00311"/>
</dbReference>
<comment type="function">
    <text evidence="12">Catalyzes the reversible conversion of 3-phosphohydroxypyruvate to phosphoserine and of 3-hydroxy-2-oxo-4-phosphonooxybutanoate to phosphohydroxythreonine.</text>
</comment>
<evidence type="ECO:0000256" key="4">
    <source>
        <dbReference type="ARBA" id="ARBA00022576"/>
    </source>
</evidence>
<dbReference type="NCBIfam" id="NF003764">
    <property type="entry name" value="PRK05355.1"/>
    <property type="match status" value="1"/>
</dbReference>
<dbReference type="FunFam" id="3.90.1150.10:FF:000006">
    <property type="entry name" value="Phosphoserine aminotransferase"/>
    <property type="match status" value="1"/>
</dbReference>
<dbReference type="HAMAP" id="MF_00160">
    <property type="entry name" value="SerC_aminotrans_5"/>
    <property type="match status" value="1"/>
</dbReference>
<comment type="similarity">
    <text evidence="3 12">Belongs to the class-V pyridoxal-phosphate-dependent aminotransferase family. SerC subfamily.</text>
</comment>
<dbReference type="GO" id="GO:0030170">
    <property type="term" value="F:pyridoxal phosphate binding"/>
    <property type="evidence" value="ECO:0007669"/>
    <property type="project" value="UniProtKB-UniRule"/>
</dbReference>
<comment type="cofactor">
    <cofactor evidence="12">
        <name>pyridoxal 5'-phosphate</name>
        <dbReference type="ChEBI" id="CHEBI:597326"/>
    </cofactor>
    <text evidence="12">Binds 1 pyridoxal phosphate per subunit.</text>
</comment>
<dbReference type="EMBL" id="CP033004">
    <property type="protein sequence ID" value="QCI23314.1"/>
    <property type="molecule type" value="Genomic_DNA"/>
</dbReference>
<reference evidence="14 15" key="1">
    <citation type="submission" date="2018-10" db="EMBL/GenBank/DDBJ databases">
        <title>Comparative functional genomics of the obligate endosymbiont Buchnera aphidicola.</title>
        <authorList>
            <person name="Chong R.A."/>
        </authorList>
    </citation>
    <scope>NUCLEOTIDE SEQUENCE [LARGE SCALE GENOMIC DNA]</scope>
    <source>
        <strain evidence="14 15">Mrh</strain>
    </source>
</reference>
<sequence>MDKNKIYNFSAGPAMLPIEVLKKARLELCNWKNSGKSVMEISHRSKEFTLILEELECNIRSLLNIPSHYKVLFCHGGARGQFSAIPINLLRNNLYPDYINSGYWSYSAAMESKKYCIPNIINVRQILNKKNCIFPMKDWKINNKNAYLHYCPNETIEGIAIYEEPKFDDNIIVIGDFSSTLFSRTIHLEKYSVIYASSQKNIGPAGVTIVIIRQDLLGKSRNICPSILNYEILFKNNSMFNTPATFSLYLSGLVLKWLKKLGGLKKIEKINKKKAKLLYNTIDSTNFYINDVASYNRSLMNVTFTITDNNLHKLFLKKSHEFGLHYLNGHSAVGGLRASIYNAMPIEGVISLTNFMKNFEKEHG</sequence>
<keyword evidence="12" id="KW-0963">Cytoplasm</keyword>
<feature type="modified residue" description="N6-(pyridoxal phosphate)lysine" evidence="12">
    <location>
        <position position="200"/>
    </location>
</feature>
<dbReference type="Proteomes" id="UP000298566">
    <property type="component" value="Chromosome"/>
</dbReference>
<dbReference type="UniPathway" id="UPA00135">
    <property type="reaction ID" value="UER00197"/>
</dbReference>
<evidence type="ECO:0000256" key="5">
    <source>
        <dbReference type="ARBA" id="ARBA00022605"/>
    </source>
</evidence>
<dbReference type="GO" id="GO:0008615">
    <property type="term" value="P:pyridoxine biosynthetic process"/>
    <property type="evidence" value="ECO:0007669"/>
    <property type="project" value="UniProtKB-UniRule"/>
</dbReference>
<dbReference type="FunFam" id="3.40.640.10:FF:000010">
    <property type="entry name" value="Phosphoserine aminotransferase"/>
    <property type="match status" value="1"/>
</dbReference>
<evidence type="ECO:0000256" key="12">
    <source>
        <dbReference type="HAMAP-Rule" id="MF_00160"/>
    </source>
</evidence>
<name>A0A4D6YBC9_BUCMH</name>
<evidence type="ECO:0000256" key="7">
    <source>
        <dbReference type="ARBA" id="ARBA00022898"/>
    </source>
</evidence>
<dbReference type="AlphaFoldDB" id="A0A4D6YBC9"/>
<keyword evidence="4 12" id="KW-0032">Aminotransferase</keyword>
<keyword evidence="6 12" id="KW-0808">Transferase</keyword>
<dbReference type="InterPro" id="IPR015424">
    <property type="entry name" value="PyrdxlP-dep_Trfase"/>
</dbReference>
<dbReference type="InterPro" id="IPR015421">
    <property type="entry name" value="PyrdxlP-dep_Trfase_major"/>
</dbReference>
<dbReference type="InterPro" id="IPR022278">
    <property type="entry name" value="Pser_aminoTfrase"/>
</dbReference>
<evidence type="ECO:0000256" key="3">
    <source>
        <dbReference type="ARBA" id="ARBA00006904"/>
    </source>
</evidence>
<evidence type="ECO:0000256" key="1">
    <source>
        <dbReference type="ARBA" id="ARBA00004915"/>
    </source>
</evidence>
<dbReference type="GO" id="GO:0005737">
    <property type="term" value="C:cytoplasm"/>
    <property type="evidence" value="ECO:0007669"/>
    <property type="project" value="UniProtKB-SubCell"/>
</dbReference>
<feature type="binding site" evidence="12">
    <location>
        <position position="104"/>
    </location>
    <ligand>
        <name>pyridoxal 5'-phosphate</name>
        <dbReference type="ChEBI" id="CHEBI:597326"/>
    </ligand>
</feature>
<protein>
    <recommendedName>
        <fullName evidence="12">Phosphoserine aminotransferase</fullName>
        <ecNumber evidence="12">2.6.1.52</ecNumber>
    </recommendedName>
    <alternativeName>
        <fullName evidence="12">Phosphohydroxythreonine aminotransferase</fullName>
        <shortName evidence="12">PSAT</shortName>
    </alternativeName>
</protein>
<comment type="subunit">
    <text evidence="12">Homodimer.</text>
</comment>
<dbReference type="NCBIfam" id="TIGR01364">
    <property type="entry name" value="serC_1"/>
    <property type="match status" value="1"/>
</dbReference>
<dbReference type="RefSeq" id="WP_158336514.1">
    <property type="nucleotide sequence ID" value="NZ_CP033004.1"/>
</dbReference>
<comment type="catalytic activity">
    <reaction evidence="10 12">
        <text>4-(phosphooxy)-L-threonine + 2-oxoglutarate = (R)-3-hydroxy-2-oxo-4-phosphooxybutanoate + L-glutamate</text>
        <dbReference type="Rhea" id="RHEA:16573"/>
        <dbReference type="ChEBI" id="CHEBI:16810"/>
        <dbReference type="ChEBI" id="CHEBI:29985"/>
        <dbReference type="ChEBI" id="CHEBI:58452"/>
        <dbReference type="ChEBI" id="CHEBI:58538"/>
        <dbReference type="EC" id="2.6.1.52"/>
    </reaction>
</comment>
<dbReference type="Gene3D" id="3.90.1150.10">
    <property type="entry name" value="Aspartate Aminotransferase, domain 1"/>
    <property type="match status" value="1"/>
</dbReference>
<dbReference type="GO" id="GO:0006564">
    <property type="term" value="P:L-serine biosynthetic process"/>
    <property type="evidence" value="ECO:0007669"/>
    <property type="project" value="UniProtKB-UniRule"/>
</dbReference>
<comment type="caution">
    <text evidence="12">Lacks conserved residue(s) required for the propagation of feature annotation.</text>
</comment>
<evidence type="ECO:0000256" key="10">
    <source>
        <dbReference type="ARBA" id="ARBA00047630"/>
    </source>
</evidence>
<evidence type="ECO:0000256" key="9">
    <source>
        <dbReference type="ARBA" id="ARBA00023299"/>
    </source>
</evidence>
<evidence type="ECO:0000313" key="14">
    <source>
        <dbReference type="EMBL" id="QCI23314.1"/>
    </source>
</evidence>